<dbReference type="AlphaFoldDB" id="A0A2J0QA69"/>
<dbReference type="EMBL" id="PCXQ01000006">
    <property type="protein sequence ID" value="PJE50484.1"/>
    <property type="molecule type" value="Genomic_DNA"/>
</dbReference>
<evidence type="ECO:0000313" key="2">
    <source>
        <dbReference type="Proteomes" id="UP000228496"/>
    </source>
</evidence>
<comment type="caution">
    <text evidence="1">The sequence shown here is derived from an EMBL/GenBank/DDBJ whole genome shotgun (WGS) entry which is preliminary data.</text>
</comment>
<proteinExistence type="predicted"/>
<accession>A0A2J0QA69</accession>
<protein>
    <submittedName>
        <fullName evidence="1">Uncharacterized protein</fullName>
    </submittedName>
</protein>
<name>A0A2J0QA69_9BACT</name>
<sequence length="97" mass="11852">MVTHKEKIVIKNREPFDDEDGWQFLVKLGKFEFIIDVDREYWMDLTEEKMTPEELVQESFRFLLEREPKESILSQFNLQTIQRYFPEYENTIKVAIT</sequence>
<evidence type="ECO:0000313" key="1">
    <source>
        <dbReference type="EMBL" id="PJE50484.1"/>
    </source>
</evidence>
<dbReference type="Proteomes" id="UP000228496">
    <property type="component" value="Unassembled WGS sequence"/>
</dbReference>
<organism evidence="1 2">
    <name type="scientific">Candidatus Yanofskybacteria bacterium CG10_big_fil_rev_8_21_14_0_10_36_16</name>
    <dbReference type="NCBI Taxonomy" id="1975096"/>
    <lineage>
        <taxon>Bacteria</taxon>
        <taxon>Candidatus Yanofskyibacteriota</taxon>
    </lineage>
</organism>
<gene>
    <name evidence="1" type="ORF">COV29_03695</name>
</gene>
<reference evidence="1 2" key="1">
    <citation type="submission" date="2017-09" db="EMBL/GenBank/DDBJ databases">
        <title>Depth-based differentiation of microbial function through sediment-hosted aquifers and enrichment of novel symbionts in the deep terrestrial subsurface.</title>
        <authorList>
            <person name="Probst A.J."/>
            <person name="Ladd B."/>
            <person name="Jarett J.K."/>
            <person name="Geller-Mcgrath D.E."/>
            <person name="Sieber C.M."/>
            <person name="Emerson J.B."/>
            <person name="Anantharaman K."/>
            <person name="Thomas B.C."/>
            <person name="Malmstrom R."/>
            <person name="Stieglmeier M."/>
            <person name="Klingl A."/>
            <person name="Woyke T."/>
            <person name="Ryan C.M."/>
            <person name="Banfield J.F."/>
        </authorList>
    </citation>
    <scope>NUCLEOTIDE SEQUENCE [LARGE SCALE GENOMIC DNA]</scope>
    <source>
        <strain evidence="1">CG10_big_fil_rev_8_21_14_0_10_36_16</strain>
    </source>
</reference>